<dbReference type="GO" id="GO:0020037">
    <property type="term" value="F:heme binding"/>
    <property type="evidence" value="ECO:0007669"/>
    <property type="project" value="InterPro"/>
</dbReference>
<dbReference type="PRINTS" id="PR01165">
    <property type="entry name" value="CYCOXIDASEI"/>
</dbReference>
<feature type="transmembrane region" description="Helical" evidence="7">
    <location>
        <begin position="7"/>
        <end position="28"/>
    </location>
</feature>
<feature type="transmembrane region" description="Helical" evidence="7">
    <location>
        <begin position="133"/>
        <end position="157"/>
    </location>
</feature>
<dbReference type="GO" id="GO:0004129">
    <property type="term" value="F:cytochrome-c oxidase activity"/>
    <property type="evidence" value="ECO:0007669"/>
    <property type="project" value="InterPro"/>
</dbReference>
<feature type="domain" description="Cytochrome oxidase subunit I profile" evidence="8">
    <location>
        <begin position="1"/>
        <end position="464"/>
    </location>
</feature>
<dbReference type="AlphaFoldDB" id="S5SQE3"/>
<dbReference type="GO" id="GO:0022904">
    <property type="term" value="P:respiratory electron transport chain"/>
    <property type="evidence" value="ECO:0007669"/>
    <property type="project" value="TreeGrafter"/>
</dbReference>
<feature type="transmembrane region" description="Helical" evidence="7">
    <location>
        <begin position="438"/>
        <end position="463"/>
    </location>
</feature>
<feature type="transmembrane region" description="Helical" evidence="7">
    <location>
        <begin position="399"/>
        <end position="418"/>
    </location>
</feature>
<evidence type="ECO:0000256" key="4">
    <source>
        <dbReference type="ARBA" id="ARBA00022989"/>
    </source>
</evidence>
<keyword evidence="6" id="KW-0349">Heme</keyword>
<keyword evidence="3 6" id="KW-0812">Transmembrane</keyword>
<evidence type="ECO:0000256" key="5">
    <source>
        <dbReference type="ARBA" id="ARBA00023136"/>
    </source>
</evidence>
<dbReference type="InterPro" id="IPR023615">
    <property type="entry name" value="Cyt_c_Oxase_su1_BS"/>
</dbReference>
<name>S5SQE3_9PROT</name>
<evidence type="ECO:0000256" key="1">
    <source>
        <dbReference type="ARBA" id="ARBA00004141"/>
    </source>
</evidence>
<dbReference type="PROSITE" id="PS00077">
    <property type="entry name" value="COX1_CUB"/>
    <property type="match status" value="1"/>
</dbReference>
<keyword evidence="6" id="KW-0813">Transport</keyword>
<dbReference type="EMBL" id="CP006059">
    <property type="protein sequence ID" value="AGS33212.1"/>
    <property type="molecule type" value="Genomic_DNA"/>
</dbReference>
<evidence type="ECO:0000256" key="2">
    <source>
        <dbReference type="ARBA" id="ARBA00022660"/>
    </source>
</evidence>
<feature type="transmembrane region" description="Helical" evidence="7">
    <location>
        <begin position="252"/>
        <end position="273"/>
    </location>
</feature>
<dbReference type="SUPFAM" id="SSF81442">
    <property type="entry name" value="Cytochrome c oxidase subunit I-like"/>
    <property type="match status" value="1"/>
</dbReference>
<dbReference type="Proteomes" id="UP000015382">
    <property type="component" value="Chromosome"/>
</dbReference>
<proteinExistence type="inferred from homology"/>
<comment type="subcellular location">
    <subcellularLocation>
        <location evidence="1">Membrane</location>
        <topology evidence="1">Multi-pass membrane protein</topology>
    </subcellularLocation>
</comment>
<keyword evidence="6" id="KW-0479">Metal-binding</keyword>
<dbReference type="InterPro" id="IPR036927">
    <property type="entry name" value="Cyt_c_oxase-like_su1_sf"/>
</dbReference>
<dbReference type="EC" id="1.9.3.1" evidence="9"/>
<dbReference type="InterPro" id="IPR023616">
    <property type="entry name" value="Cyt_c_oxase-like_su1_dom"/>
</dbReference>
<protein>
    <submittedName>
        <fullName evidence="9">Cytochrome c oxidase subunit I</fullName>
        <ecNumber evidence="9">1.9.3.1</ecNumber>
    </submittedName>
</protein>
<dbReference type="GO" id="GO:0016020">
    <property type="term" value="C:membrane"/>
    <property type="evidence" value="ECO:0007669"/>
    <property type="project" value="UniProtKB-SubCell"/>
</dbReference>
<keyword evidence="2 6" id="KW-0679">Respiratory chain</keyword>
<dbReference type="PANTHER" id="PTHR10422:SF18">
    <property type="entry name" value="CYTOCHROME C OXIDASE SUBUNIT 1"/>
    <property type="match status" value="1"/>
</dbReference>
<evidence type="ECO:0000313" key="9">
    <source>
        <dbReference type="EMBL" id="AGS33212.1"/>
    </source>
</evidence>
<evidence type="ECO:0000256" key="6">
    <source>
        <dbReference type="RuleBase" id="RU000370"/>
    </source>
</evidence>
<dbReference type="GO" id="GO:0016491">
    <property type="term" value="F:oxidoreductase activity"/>
    <property type="evidence" value="ECO:0007669"/>
    <property type="project" value="UniProtKB-KW"/>
</dbReference>
<feature type="transmembrane region" description="Helical" evidence="7">
    <location>
        <begin position="48"/>
        <end position="72"/>
    </location>
</feature>
<organism evidence="9 10">
    <name type="scientific">Candidatus Nasuia deltocephalinicola str. NAS-ALF</name>
    <dbReference type="NCBI Taxonomy" id="1343077"/>
    <lineage>
        <taxon>Bacteria</taxon>
        <taxon>Pseudomonadati</taxon>
        <taxon>Pseudomonadota</taxon>
        <taxon>Betaproteobacteria</taxon>
        <taxon>Candidatus Nasuia</taxon>
    </lineage>
</organism>
<dbReference type="InterPro" id="IPR000883">
    <property type="entry name" value="Cyt_C_Oxase_1"/>
</dbReference>
<dbReference type="OrthoDB" id="9803294at2"/>
<keyword evidence="6" id="KW-0249">Electron transport</keyword>
<feature type="transmembrane region" description="Helical" evidence="7">
    <location>
        <begin position="92"/>
        <end position="113"/>
    </location>
</feature>
<dbReference type="PANTHER" id="PTHR10422">
    <property type="entry name" value="CYTOCHROME C OXIDASE SUBUNIT 1"/>
    <property type="match status" value="1"/>
</dbReference>
<feature type="transmembrane region" description="Helical" evidence="7">
    <location>
        <begin position="285"/>
        <end position="310"/>
    </location>
</feature>
<dbReference type="Pfam" id="PF00115">
    <property type="entry name" value="COX1"/>
    <property type="match status" value="1"/>
</dbReference>
<evidence type="ECO:0000259" key="8">
    <source>
        <dbReference type="PROSITE" id="PS50855"/>
    </source>
</evidence>
<comment type="similarity">
    <text evidence="6">Belongs to the heme-copper respiratory oxidase family.</text>
</comment>
<feature type="transmembrane region" description="Helical" evidence="7">
    <location>
        <begin position="169"/>
        <end position="197"/>
    </location>
</feature>
<evidence type="ECO:0000256" key="3">
    <source>
        <dbReference type="ARBA" id="ARBA00022692"/>
    </source>
</evidence>
<accession>S5SQE3</accession>
<dbReference type="HOGENOM" id="CLU_011899_7_3_4"/>
<keyword evidence="6" id="KW-0408">Iron</keyword>
<dbReference type="GO" id="GO:0015990">
    <property type="term" value="P:electron transport coupled proton transport"/>
    <property type="evidence" value="ECO:0007669"/>
    <property type="project" value="TreeGrafter"/>
</dbReference>
<gene>
    <name evidence="9" type="primary">cyoB</name>
    <name evidence="9" type="ORF">NASALF_059</name>
</gene>
<feature type="transmembrane region" description="Helical" evidence="7">
    <location>
        <begin position="322"/>
        <end position="343"/>
    </location>
</feature>
<keyword evidence="5 7" id="KW-0472">Membrane</keyword>
<evidence type="ECO:0000256" key="7">
    <source>
        <dbReference type="SAM" id="Phobius"/>
    </source>
</evidence>
<evidence type="ECO:0000313" key="10">
    <source>
        <dbReference type="Proteomes" id="UP000015382"/>
    </source>
</evidence>
<dbReference type="GO" id="GO:0009060">
    <property type="term" value="P:aerobic respiration"/>
    <property type="evidence" value="ECO:0007669"/>
    <property type="project" value="InterPro"/>
</dbReference>
<feature type="transmembrane region" description="Helical" evidence="7">
    <location>
        <begin position="355"/>
        <end position="378"/>
    </location>
</feature>
<reference evidence="9 10" key="1">
    <citation type="journal article" date="2013" name="Genome Biol. Evol.">
        <title>Small, smaller, smallest: the origins and evolution of ancient dual symbioses in a Phloem-feeding insect.</title>
        <authorList>
            <person name="Bennett G.M."/>
            <person name="Moran N.A."/>
        </authorList>
    </citation>
    <scope>NUCLEOTIDE SEQUENCE [LARGE SCALE GENOMIC DNA]</scope>
    <source>
        <strain evidence="9 10">ALF</strain>
    </source>
</reference>
<sequence length="464" mass="55477">MNFKILGFFYFLISFFMFLLGGILILGVRVELFNNFINTFQPEYFNSLFTMHGLVMIFGFIIPCFTGFYYCIAPNLFFLNNFIFSKIGFFSLFLLFLSNIFLILSFFLPFGNFSSGWTMYTPLSLQSSYNFDFLIFSIYFISFSFIINSLNISLSILRFFNLQLIKMSIFLWTILISSYLTLIIIPILFGLLTMVLFDKYFRTSFFNPIFLGDSIMYQHIFWFFGHPEVYIIILPSFGIASQIISVFTKKKIFSYLSIIYALISISLVSLIVWGHHMFTSNISFLYSSFFMYCTMLISIPTGIKIFNWLYTIWRGFLFFETPFLFIIGFLFFFLIGGLSGLMLSSIPLDFFYHGTYFVVAHFHYIMVSSSIFSIYSFWYYWSPLIFKIKFNNNFSKIHFWSSFFFLNFSFFPMHFLGFKGMPRRYINYLPEYLFFNRFITFNSFFFGVSQIFYFYFIFFPLLWF</sequence>
<keyword evidence="10" id="KW-1185">Reference proteome</keyword>
<dbReference type="PROSITE" id="PS50855">
    <property type="entry name" value="COX1"/>
    <property type="match status" value="1"/>
</dbReference>
<dbReference type="KEGG" id="ndl:NASALF_059"/>
<dbReference type="Gene3D" id="1.20.210.10">
    <property type="entry name" value="Cytochrome c oxidase-like, subunit I domain"/>
    <property type="match status" value="1"/>
</dbReference>
<feature type="transmembrane region" description="Helical" evidence="7">
    <location>
        <begin position="217"/>
        <end position="240"/>
    </location>
</feature>
<keyword evidence="9" id="KW-0560">Oxidoreductase</keyword>
<keyword evidence="4 7" id="KW-1133">Transmembrane helix</keyword>